<dbReference type="InterPro" id="IPR008979">
    <property type="entry name" value="Galactose-bd-like_sf"/>
</dbReference>
<reference evidence="5 6" key="1">
    <citation type="submission" date="2020-08" db="EMBL/GenBank/DDBJ databases">
        <title>Genomic Encyclopedia of Type Strains, Phase IV (KMG-IV): sequencing the most valuable type-strain genomes for metagenomic binning, comparative biology and taxonomic classification.</title>
        <authorList>
            <person name="Goeker M."/>
        </authorList>
    </citation>
    <scope>NUCLEOTIDE SEQUENCE [LARGE SCALE GENOMIC DNA]</scope>
    <source>
        <strain evidence="5 6">DSM 104969</strain>
    </source>
</reference>
<dbReference type="RefSeq" id="WP_183305903.1">
    <property type="nucleotide sequence ID" value="NZ_JACIEP010000002.1"/>
</dbReference>
<feature type="domain" description="Beta-galactosidase galactose-binding" evidence="4">
    <location>
        <begin position="174"/>
        <end position="232"/>
    </location>
</feature>
<sequence>MKKVYLFVVLIFTYSLSTYGQEIQMSETATLEQVYGENVESENLLPFNDLNIEFGYVLYEAKITTESEEVVLDLENVRDYAVVFIDNTFQGTLTDNRKKLTLDLTPGEYTLQLYAENIGRITYGPEILDNSKGLFGSITLDNEEIENWKITPLDVKNCDVNDLQFTEQSTNAIPCFHKGNFEMTAPKDAYLDISGWGMGEVWLNGNYMGSYWEEEKQQSIQIPAENLIKGMNEIVIFELKNNGRKSVKLTDDPVFK</sequence>
<keyword evidence="6" id="KW-1185">Reference proteome</keyword>
<dbReference type="AlphaFoldDB" id="A0A840CJX5"/>
<dbReference type="InterPro" id="IPR048912">
    <property type="entry name" value="BetaGal1-like_ABD1"/>
</dbReference>
<dbReference type="PANTHER" id="PTHR23421">
    <property type="entry name" value="BETA-GALACTOSIDASE RELATED"/>
    <property type="match status" value="1"/>
</dbReference>
<dbReference type="GO" id="GO:0004565">
    <property type="term" value="F:beta-galactosidase activity"/>
    <property type="evidence" value="ECO:0007669"/>
    <property type="project" value="UniProtKB-EC"/>
</dbReference>
<gene>
    <name evidence="5" type="ORF">GGR21_000866</name>
</gene>
<accession>A0A840CJX5</accession>
<evidence type="ECO:0000259" key="3">
    <source>
        <dbReference type="Pfam" id="PF21317"/>
    </source>
</evidence>
<dbReference type="Gene3D" id="2.60.120.260">
    <property type="entry name" value="Galactose-binding domain-like"/>
    <property type="match status" value="1"/>
</dbReference>
<dbReference type="InterPro" id="IPR001944">
    <property type="entry name" value="Glycoside_Hdrlase_35"/>
</dbReference>
<dbReference type="EMBL" id="JACIEP010000002">
    <property type="protein sequence ID" value="MBB4034979.1"/>
    <property type="molecule type" value="Genomic_DNA"/>
</dbReference>
<dbReference type="EC" id="3.2.1.23" evidence="5"/>
<evidence type="ECO:0000256" key="1">
    <source>
        <dbReference type="ARBA" id="ARBA00022801"/>
    </source>
</evidence>
<keyword evidence="1 5" id="KW-0378">Hydrolase</keyword>
<organism evidence="5 6">
    <name type="scientific">Dysgonomonas hofstadii</name>
    <dbReference type="NCBI Taxonomy" id="637886"/>
    <lineage>
        <taxon>Bacteria</taxon>
        <taxon>Pseudomonadati</taxon>
        <taxon>Bacteroidota</taxon>
        <taxon>Bacteroidia</taxon>
        <taxon>Bacteroidales</taxon>
        <taxon>Dysgonomonadaceae</taxon>
        <taxon>Dysgonomonas</taxon>
    </lineage>
</organism>
<keyword evidence="2 5" id="KW-0326">Glycosidase</keyword>
<evidence type="ECO:0000313" key="6">
    <source>
        <dbReference type="Proteomes" id="UP000555103"/>
    </source>
</evidence>
<dbReference type="GO" id="GO:0005975">
    <property type="term" value="P:carbohydrate metabolic process"/>
    <property type="evidence" value="ECO:0007669"/>
    <property type="project" value="InterPro"/>
</dbReference>
<comment type="caution">
    <text evidence="5">The sequence shown here is derived from an EMBL/GenBank/DDBJ whole genome shotgun (WGS) entry which is preliminary data.</text>
</comment>
<dbReference type="Pfam" id="PF21467">
    <property type="entry name" value="BetaGal_gal-bd"/>
    <property type="match status" value="1"/>
</dbReference>
<evidence type="ECO:0000259" key="4">
    <source>
        <dbReference type="Pfam" id="PF21467"/>
    </source>
</evidence>
<evidence type="ECO:0000256" key="2">
    <source>
        <dbReference type="ARBA" id="ARBA00023295"/>
    </source>
</evidence>
<dbReference type="Proteomes" id="UP000555103">
    <property type="component" value="Unassembled WGS sequence"/>
</dbReference>
<name>A0A840CJX5_9BACT</name>
<dbReference type="Pfam" id="PF21317">
    <property type="entry name" value="BetaGal_ABD_1"/>
    <property type="match status" value="1"/>
</dbReference>
<proteinExistence type="predicted"/>
<feature type="domain" description="Beta-galactosidase 1-like first all-beta" evidence="3">
    <location>
        <begin position="46"/>
        <end position="154"/>
    </location>
</feature>
<evidence type="ECO:0000313" key="5">
    <source>
        <dbReference type="EMBL" id="MBB4034979.1"/>
    </source>
</evidence>
<dbReference type="SUPFAM" id="SSF49785">
    <property type="entry name" value="Galactose-binding domain-like"/>
    <property type="match status" value="1"/>
</dbReference>
<dbReference type="FunFam" id="2.60.120.260:FF:000049">
    <property type="entry name" value="Beta-galactosidase"/>
    <property type="match status" value="1"/>
</dbReference>
<dbReference type="InterPro" id="IPR048913">
    <property type="entry name" value="BetaGal_gal-bd"/>
</dbReference>
<protein>
    <submittedName>
        <fullName evidence="5">Beta-galactosidase</fullName>
        <ecNumber evidence="5">3.2.1.23</ecNumber>
    </submittedName>
</protein>